<sequence>MRTLIRLAVVAAVALVLAACGGSEEAPDAPTTPTITPAPSRGVPAGVKESIDTPAGVVVGEGGQIHVVTYGSSSNPAVVRDVSAEGQTVTVDVGAVPGRAATMDYVPTTSTFPVPEGVDTGEPIVFRLGEFGAVTIKSFAPGAQAWITRPE</sequence>
<name>A0ABX6SRA4_9ACTN</name>
<evidence type="ECO:0000256" key="1">
    <source>
        <dbReference type="SAM" id="MobiDB-lite"/>
    </source>
</evidence>
<keyword evidence="2" id="KW-0732">Signal</keyword>
<evidence type="ECO:0000313" key="4">
    <source>
        <dbReference type="Proteomes" id="UP000515871"/>
    </source>
</evidence>
<feature type="signal peptide" evidence="2">
    <location>
        <begin position="1"/>
        <end position="18"/>
    </location>
</feature>
<proteinExistence type="predicted"/>
<feature type="region of interest" description="Disordered" evidence="1">
    <location>
        <begin position="23"/>
        <end position="47"/>
    </location>
</feature>
<dbReference type="RefSeq" id="WP_154594918.1">
    <property type="nucleotide sequence ID" value="NZ_CP060587.1"/>
</dbReference>
<dbReference type="EMBL" id="CP060587">
    <property type="protein sequence ID" value="QNL93147.1"/>
    <property type="molecule type" value="Genomic_DNA"/>
</dbReference>
<reference evidence="3 4" key="1">
    <citation type="submission" date="2020-08" db="EMBL/GenBank/DDBJ databases">
        <title>Novel species in genus Aeromicrobium.</title>
        <authorList>
            <person name="Zhang G."/>
        </authorList>
    </citation>
    <scope>NUCLEOTIDE SEQUENCE [LARGE SCALE GENOMIC DNA]</scope>
    <source>
        <strain evidence="4">zg-629</strain>
    </source>
</reference>
<dbReference type="Proteomes" id="UP000515871">
    <property type="component" value="Chromosome"/>
</dbReference>
<accession>A0ABX6SRA4</accession>
<dbReference type="PROSITE" id="PS51257">
    <property type="entry name" value="PROKAR_LIPOPROTEIN"/>
    <property type="match status" value="1"/>
</dbReference>
<keyword evidence="4" id="KW-1185">Reference proteome</keyword>
<evidence type="ECO:0000256" key="2">
    <source>
        <dbReference type="SAM" id="SignalP"/>
    </source>
</evidence>
<gene>
    <name evidence="3" type="ORF">H9L21_08305</name>
</gene>
<evidence type="ECO:0000313" key="3">
    <source>
        <dbReference type="EMBL" id="QNL93147.1"/>
    </source>
</evidence>
<organism evidence="3 4">
    <name type="scientific">Aeromicrobium senzhongii</name>
    <dbReference type="NCBI Taxonomy" id="2663859"/>
    <lineage>
        <taxon>Bacteria</taxon>
        <taxon>Bacillati</taxon>
        <taxon>Actinomycetota</taxon>
        <taxon>Actinomycetes</taxon>
        <taxon>Propionibacteriales</taxon>
        <taxon>Nocardioidaceae</taxon>
        <taxon>Aeromicrobium</taxon>
    </lineage>
</organism>
<feature type="chain" id="PRO_5046326732" evidence="2">
    <location>
        <begin position="19"/>
        <end position="151"/>
    </location>
</feature>
<feature type="compositionally biased region" description="Low complexity" evidence="1">
    <location>
        <begin position="28"/>
        <end position="39"/>
    </location>
</feature>
<protein>
    <submittedName>
        <fullName evidence="3">Uncharacterized protein</fullName>
    </submittedName>
</protein>